<organism evidence="1 2">
    <name type="scientific">Macleaya cordata</name>
    <name type="common">Five-seeded plume-poppy</name>
    <name type="synonym">Bocconia cordata</name>
    <dbReference type="NCBI Taxonomy" id="56857"/>
    <lineage>
        <taxon>Eukaryota</taxon>
        <taxon>Viridiplantae</taxon>
        <taxon>Streptophyta</taxon>
        <taxon>Embryophyta</taxon>
        <taxon>Tracheophyta</taxon>
        <taxon>Spermatophyta</taxon>
        <taxon>Magnoliopsida</taxon>
        <taxon>Ranunculales</taxon>
        <taxon>Papaveraceae</taxon>
        <taxon>Papaveroideae</taxon>
        <taxon>Macleaya</taxon>
    </lineage>
</organism>
<protein>
    <submittedName>
        <fullName evidence="1">Uncharacterized protein</fullName>
    </submittedName>
</protein>
<accession>A0A200Q252</accession>
<dbReference type="Proteomes" id="UP000195402">
    <property type="component" value="Unassembled WGS sequence"/>
</dbReference>
<evidence type="ECO:0000313" key="1">
    <source>
        <dbReference type="EMBL" id="OVA04505.1"/>
    </source>
</evidence>
<name>A0A200Q252_MACCD</name>
<dbReference type="EMBL" id="MVGT01003299">
    <property type="protein sequence ID" value="OVA04505.1"/>
    <property type="molecule type" value="Genomic_DNA"/>
</dbReference>
<dbReference type="InParanoid" id="A0A200Q252"/>
<gene>
    <name evidence="1" type="ORF">BVC80_1715g18</name>
</gene>
<comment type="caution">
    <text evidence="1">The sequence shown here is derived from an EMBL/GenBank/DDBJ whole genome shotgun (WGS) entry which is preliminary data.</text>
</comment>
<evidence type="ECO:0000313" key="2">
    <source>
        <dbReference type="Proteomes" id="UP000195402"/>
    </source>
</evidence>
<sequence length="66" mass="7280">MHIHSVLLQTLQALSFHYMPRNPSSSMPENFSAEKTGKEKGEKIVVTAVHVNINSSDGNSRSCPLQ</sequence>
<keyword evidence="2" id="KW-1185">Reference proteome</keyword>
<dbReference type="AlphaFoldDB" id="A0A200Q252"/>
<proteinExistence type="predicted"/>
<reference evidence="1 2" key="1">
    <citation type="journal article" date="2017" name="Mol. Plant">
        <title>The Genome of Medicinal Plant Macleaya cordata Provides New Insights into Benzylisoquinoline Alkaloids Metabolism.</title>
        <authorList>
            <person name="Liu X."/>
            <person name="Liu Y."/>
            <person name="Huang P."/>
            <person name="Ma Y."/>
            <person name="Qing Z."/>
            <person name="Tang Q."/>
            <person name="Cao H."/>
            <person name="Cheng P."/>
            <person name="Zheng Y."/>
            <person name="Yuan Z."/>
            <person name="Zhou Y."/>
            <person name="Liu J."/>
            <person name="Tang Z."/>
            <person name="Zhuo Y."/>
            <person name="Zhang Y."/>
            <person name="Yu L."/>
            <person name="Huang J."/>
            <person name="Yang P."/>
            <person name="Peng Q."/>
            <person name="Zhang J."/>
            <person name="Jiang W."/>
            <person name="Zhang Z."/>
            <person name="Lin K."/>
            <person name="Ro D.K."/>
            <person name="Chen X."/>
            <person name="Xiong X."/>
            <person name="Shang Y."/>
            <person name="Huang S."/>
            <person name="Zeng J."/>
        </authorList>
    </citation>
    <scope>NUCLEOTIDE SEQUENCE [LARGE SCALE GENOMIC DNA]</scope>
    <source>
        <strain evidence="2">cv. BLH2017</strain>
        <tissue evidence="1">Root</tissue>
    </source>
</reference>